<keyword evidence="2" id="KW-0677">Repeat</keyword>
<feature type="domain" description="Peptidase C14 caspase" evidence="3">
    <location>
        <begin position="604"/>
        <end position="840"/>
    </location>
</feature>
<protein>
    <submittedName>
        <fullName evidence="4">Caspase family protein</fullName>
    </submittedName>
</protein>
<dbReference type="InterPro" id="IPR015943">
    <property type="entry name" value="WD40/YVTN_repeat-like_dom_sf"/>
</dbReference>
<dbReference type="InterPro" id="IPR036322">
    <property type="entry name" value="WD40_repeat_dom_sf"/>
</dbReference>
<name>A0AAU8GXW5_9BACT</name>
<dbReference type="RefSeq" id="WP_353683661.1">
    <property type="nucleotide sequence ID" value="NZ_CP144373.1"/>
</dbReference>
<dbReference type="SUPFAM" id="SSF50978">
    <property type="entry name" value="WD40 repeat-like"/>
    <property type="match status" value="1"/>
</dbReference>
<evidence type="ECO:0000313" key="4">
    <source>
        <dbReference type="EMBL" id="XCH46122.1"/>
    </source>
</evidence>
<dbReference type="GO" id="GO:0004197">
    <property type="term" value="F:cysteine-type endopeptidase activity"/>
    <property type="evidence" value="ECO:0007669"/>
    <property type="project" value="InterPro"/>
</dbReference>
<dbReference type="AlphaFoldDB" id="A0AAU8GXW5"/>
<dbReference type="Gene3D" id="3.40.50.1460">
    <property type="match status" value="1"/>
</dbReference>
<accession>A0AAU8GXW5</accession>
<dbReference type="GO" id="GO:0006508">
    <property type="term" value="P:proteolysis"/>
    <property type="evidence" value="ECO:0007669"/>
    <property type="project" value="InterPro"/>
</dbReference>
<dbReference type="PANTHER" id="PTHR19857:SF21">
    <property type="entry name" value="ANAPHASE-PROMOTING COMPLEX SUBUNIT 4 WD40 DOMAIN-CONTAINING PROTEIN"/>
    <property type="match status" value="1"/>
</dbReference>
<dbReference type="KEGG" id="taut:V4D30_07200"/>
<dbReference type="InterPro" id="IPR011047">
    <property type="entry name" value="Quinoprotein_ADH-like_sf"/>
</dbReference>
<reference evidence="4" key="1">
    <citation type="submission" date="2024-01" db="EMBL/GenBank/DDBJ databases">
        <title>The first autotrophic representatives of the genus Thermodesulfovibrio.</title>
        <authorList>
            <person name="Maltseva A.I."/>
            <person name="Elcheninov A.G."/>
            <person name="Kublanov I.V."/>
            <person name="Lebedinsky A.V."/>
            <person name="Frolov E.N."/>
        </authorList>
    </citation>
    <scope>NUCLEOTIDE SEQUENCE</scope>
    <source>
        <strain evidence="4">3907-1M</strain>
    </source>
</reference>
<evidence type="ECO:0000259" key="3">
    <source>
        <dbReference type="Pfam" id="PF00656"/>
    </source>
</evidence>
<dbReference type="EMBL" id="CP144373">
    <property type="protein sequence ID" value="XCH46122.1"/>
    <property type="molecule type" value="Genomic_DNA"/>
</dbReference>
<evidence type="ECO:0000256" key="2">
    <source>
        <dbReference type="ARBA" id="ARBA00022737"/>
    </source>
</evidence>
<keyword evidence="1" id="KW-0853">WD repeat</keyword>
<dbReference type="SUPFAM" id="SSF50998">
    <property type="entry name" value="Quinoprotein alcohol dehydrogenase-like"/>
    <property type="match status" value="1"/>
</dbReference>
<evidence type="ECO:0000256" key="1">
    <source>
        <dbReference type="ARBA" id="ARBA00022574"/>
    </source>
</evidence>
<proteinExistence type="predicted"/>
<dbReference type="PANTHER" id="PTHR19857">
    <property type="entry name" value="MITOCHONDRIAL DIVISION PROTEIN 1-RELATED"/>
    <property type="match status" value="1"/>
</dbReference>
<dbReference type="InterPro" id="IPR029030">
    <property type="entry name" value="Caspase-like_dom_sf"/>
</dbReference>
<dbReference type="Pfam" id="PF00656">
    <property type="entry name" value="Peptidase_C14"/>
    <property type="match status" value="1"/>
</dbReference>
<sequence>MQPVAILNFSQDGRYVLSGDQTGVNILKIWSIETGKLFKTFQFPQGISDMPTAAILLPDAKSLLAVFVDKIILFEIQTNQAIKIFKSEITADEIAIYPNSKYALLSSKFHRMIALIDLETGELLYKILPSWIVPISISSDLKNAAIINYDPYKGLDITLTLIDIKTGKTLWNYELSDTPTSTIISSELKIVLTTTENNFLHIIDLKTGKRIQLYKISDHSKLINAYGRYALIKTPNSIELLDIRSGSQLRKINSNEEINSISPDGKYFITSANNVYSSDNLEKKLQLQGQKFTKATFYKDYLLTGDEEGNIILWDIFSGKEVRKFSPLHARQQYVVKKFEKYLVAVASKKWVIWDIYNGSLITMTEFTDFIRPYVPKDAYNNEGLIVVSGEATSLNSIFKATVDDATGILSLRDAKTNSELAKFILFTDGEWIVITPEGYYNASPNGDKHLNVRIGNNVYGIENYRETFYRPDLVKLALSGGSLKDFKTLADVKQPPVVEIIDTPSTTEKDEIRVTVRLTDAGGGIGDVRLYLNETAVLVDSARGIKITPKPGEKAIYKTYIVKLLNGENIIKAVAFNGDNTMQSNPAVHKVVATLSIRKPSMYAVVIGINEYKNPKLQLRYAVADAKLFAESLKQVAKPLFEKVEVKLLATKEETTKENIKKTLEGMKTVNPEDVFVFYVASHGTVDEGEYFLITSNVGSLSTFRLKEDALTQTELKELIANVPSTKKLIVIDTCNAGKLGEALQMAMLTRGMSEETAMKILSRAVGSTILSASTSLQEAMEGYQGHGLFTYVLTEGLKGKADTDRDGFIRTLEIASYVDSEVPALAEKVFKRAQYPTATPSGQAFPICKVR</sequence>
<dbReference type="Gene3D" id="2.130.10.10">
    <property type="entry name" value="YVTN repeat-like/Quinoprotein amine dehydrogenase"/>
    <property type="match status" value="2"/>
</dbReference>
<dbReference type="InterPro" id="IPR011600">
    <property type="entry name" value="Pept_C14_caspase"/>
</dbReference>
<gene>
    <name evidence="4" type="ORF">V4D30_07200</name>
</gene>
<dbReference type="SUPFAM" id="SSF52129">
    <property type="entry name" value="Caspase-like"/>
    <property type="match status" value="1"/>
</dbReference>
<organism evidence="4">
    <name type="scientific">Thermodesulfovibrio autotrophicus</name>
    <dbReference type="NCBI Taxonomy" id="3118333"/>
    <lineage>
        <taxon>Bacteria</taxon>
        <taxon>Pseudomonadati</taxon>
        <taxon>Nitrospirota</taxon>
        <taxon>Thermodesulfovibrionia</taxon>
        <taxon>Thermodesulfovibrionales</taxon>
        <taxon>Thermodesulfovibrionaceae</taxon>
        <taxon>Thermodesulfovibrio</taxon>
    </lineage>
</organism>
<dbReference type="InterPro" id="IPR051179">
    <property type="entry name" value="WD_repeat_multifunction"/>
</dbReference>